<dbReference type="InterPro" id="IPR012827">
    <property type="entry name" value="Hemerythrin_metal-bd"/>
</dbReference>
<dbReference type="Proteomes" id="UP000279029">
    <property type="component" value="Chromosome"/>
</dbReference>
<evidence type="ECO:0000256" key="3">
    <source>
        <dbReference type="ARBA" id="ARBA00023004"/>
    </source>
</evidence>
<evidence type="ECO:0000256" key="1">
    <source>
        <dbReference type="ARBA" id="ARBA00010587"/>
    </source>
</evidence>
<dbReference type="PANTHER" id="PTHR37164:SF1">
    <property type="entry name" value="BACTERIOHEMERYTHRIN"/>
    <property type="match status" value="1"/>
</dbReference>
<feature type="domain" description="Hemerythrin-like" evidence="4">
    <location>
        <begin position="10"/>
        <end position="128"/>
    </location>
</feature>
<gene>
    <name evidence="5" type="ORF">PATL70BA_0882</name>
</gene>
<dbReference type="InterPro" id="IPR016131">
    <property type="entry name" value="Haemerythrin_Fe_BS"/>
</dbReference>
<dbReference type="OrthoDB" id="9797092at2"/>
<reference evidence="5 6" key="1">
    <citation type="submission" date="2018-09" db="EMBL/GenBank/DDBJ databases">
        <authorList>
            <person name="Postec A."/>
        </authorList>
    </citation>
    <scope>NUCLEOTIDE SEQUENCE [LARGE SCALE GENOMIC DNA]</scope>
    <source>
        <strain evidence="5">70B-A</strain>
    </source>
</reference>
<organism evidence="5 6">
    <name type="scientific">Petrocella atlantisensis</name>
    <dbReference type="NCBI Taxonomy" id="2173034"/>
    <lineage>
        <taxon>Bacteria</taxon>
        <taxon>Bacillati</taxon>
        <taxon>Bacillota</taxon>
        <taxon>Clostridia</taxon>
        <taxon>Lachnospirales</taxon>
        <taxon>Vallitaleaceae</taxon>
        <taxon>Petrocella</taxon>
    </lineage>
</organism>
<dbReference type="AlphaFoldDB" id="A0A3P7PQX8"/>
<evidence type="ECO:0000259" key="4">
    <source>
        <dbReference type="Pfam" id="PF01814"/>
    </source>
</evidence>
<dbReference type="Pfam" id="PF01814">
    <property type="entry name" value="Hemerythrin"/>
    <property type="match status" value="1"/>
</dbReference>
<dbReference type="EMBL" id="LR130778">
    <property type="protein sequence ID" value="VDN46757.1"/>
    <property type="molecule type" value="Genomic_DNA"/>
</dbReference>
<evidence type="ECO:0000313" key="6">
    <source>
        <dbReference type="Proteomes" id="UP000279029"/>
    </source>
</evidence>
<dbReference type="NCBIfam" id="NF033749">
    <property type="entry name" value="bact_hemeryth"/>
    <property type="match status" value="1"/>
</dbReference>
<dbReference type="PROSITE" id="PS00550">
    <property type="entry name" value="HEMERYTHRINS"/>
    <property type="match status" value="1"/>
</dbReference>
<dbReference type="NCBIfam" id="TIGR02481">
    <property type="entry name" value="hemeryth_dom"/>
    <property type="match status" value="1"/>
</dbReference>
<keyword evidence="3" id="KW-0408">Iron</keyword>
<dbReference type="InterPro" id="IPR035938">
    <property type="entry name" value="Hemerythrin-like_sf"/>
</dbReference>
<dbReference type="PANTHER" id="PTHR37164">
    <property type="entry name" value="BACTERIOHEMERYTHRIN"/>
    <property type="match status" value="1"/>
</dbReference>
<name>A0A3P7PQX8_9FIRM</name>
<dbReference type="RefSeq" id="WP_125136204.1">
    <property type="nucleotide sequence ID" value="NZ_LR130778.1"/>
</dbReference>
<evidence type="ECO:0000313" key="5">
    <source>
        <dbReference type="EMBL" id="VDN46757.1"/>
    </source>
</evidence>
<dbReference type="Gene3D" id="1.20.120.50">
    <property type="entry name" value="Hemerythrin-like"/>
    <property type="match status" value="1"/>
</dbReference>
<comment type="similarity">
    <text evidence="1">Belongs to the hemerythrin family.</text>
</comment>
<dbReference type="InterPro" id="IPR050669">
    <property type="entry name" value="Hemerythrin"/>
</dbReference>
<keyword evidence="6" id="KW-1185">Reference proteome</keyword>
<dbReference type="InterPro" id="IPR012312">
    <property type="entry name" value="Hemerythrin-like"/>
</dbReference>
<dbReference type="SUPFAM" id="SSF47188">
    <property type="entry name" value="Hemerythrin-like"/>
    <property type="match status" value="1"/>
</dbReference>
<dbReference type="CDD" id="cd12107">
    <property type="entry name" value="Hemerythrin"/>
    <property type="match status" value="1"/>
</dbReference>
<evidence type="ECO:0000256" key="2">
    <source>
        <dbReference type="ARBA" id="ARBA00022723"/>
    </source>
</evidence>
<proteinExistence type="inferred from homology"/>
<dbReference type="GO" id="GO:0046872">
    <property type="term" value="F:metal ion binding"/>
    <property type="evidence" value="ECO:0007669"/>
    <property type="project" value="UniProtKB-KW"/>
</dbReference>
<accession>A0A3P7PQX8</accession>
<keyword evidence="2" id="KW-0479">Metal-binding</keyword>
<dbReference type="KEGG" id="cbar:PATL70BA_0882"/>
<sequence length="132" mass="15186">MLWQEKFSLGIPVIDEQHKQLVDLVEEVKALIHDAEDGVDCYDDITYVLGNLKDYTITHFADEEAMMEAHGYNKINAHKMEHAAFVAKVQDFLSKDIDFNQMSVLEDLVTFLLDWLIDHILVTDSQYVGVVK</sequence>
<protein>
    <recommendedName>
        <fullName evidence="4">Hemerythrin-like domain-containing protein</fullName>
    </recommendedName>
</protein>